<keyword evidence="9" id="KW-0406">Ion transport</keyword>
<protein>
    <submittedName>
        <fullName evidence="14">S-type anion channel SLAH1-like</fullName>
    </submittedName>
</protein>
<evidence type="ECO:0000313" key="14">
    <source>
        <dbReference type="RefSeq" id="XP_020097103.1"/>
    </source>
</evidence>
<evidence type="ECO:0000256" key="8">
    <source>
        <dbReference type="ARBA" id="ARBA00022989"/>
    </source>
</evidence>
<keyword evidence="8 12" id="KW-1133">Transmembrane helix</keyword>
<dbReference type="Gene3D" id="1.50.10.150">
    <property type="entry name" value="Voltage-dependent anion channel"/>
    <property type="match status" value="1"/>
</dbReference>
<dbReference type="Proteomes" id="UP000515123">
    <property type="component" value="Linkage group 10"/>
</dbReference>
<feature type="transmembrane region" description="Helical" evidence="12">
    <location>
        <begin position="276"/>
        <end position="295"/>
    </location>
</feature>
<dbReference type="GO" id="GO:0012505">
    <property type="term" value="C:endomembrane system"/>
    <property type="evidence" value="ECO:0007669"/>
    <property type="project" value="UniProtKB-SubCell"/>
</dbReference>
<feature type="transmembrane region" description="Helical" evidence="12">
    <location>
        <begin position="185"/>
        <end position="204"/>
    </location>
</feature>
<evidence type="ECO:0000256" key="5">
    <source>
        <dbReference type="ARBA" id="ARBA00022448"/>
    </source>
</evidence>
<keyword evidence="10 12" id="KW-0472">Membrane</keyword>
<keyword evidence="7 12" id="KW-0812">Transmembrane</keyword>
<evidence type="ECO:0000256" key="6">
    <source>
        <dbReference type="ARBA" id="ARBA00022475"/>
    </source>
</evidence>
<feature type="transmembrane region" description="Helical" evidence="12">
    <location>
        <begin position="114"/>
        <end position="136"/>
    </location>
</feature>
<evidence type="ECO:0000256" key="2">
    <source>
        <dbReference type="ARBA" id="ARBA00004236"/>
    </source>
</evidence>
<dbReference type="GO" id="GO:0005886">
    <property type="term" value="C:plasma membrane"/>
    <property type="evidence" value="ECO:0007669"/>
    <property type="project" value="UniProtKB-SubCell"/>
</dbReference>
<evidence type="ECO:0000256" key="4">
    <source>
        <dbReference type="ARBA" id="ARBA00011233"/>
    </source>
</evidence>
<dbReference type="RefSeq" id="XP_020097103.1">
    <property type="nucleotide sequence ID" value="XM_020241514.1"/>
</dbReference>
<gene>
    <name evidence="14" type="primary">LOC109716184</name>
</gene>
<dbReference type="InterPro" id="IPR004695">
    <property type="entry name" value="SLAC1/Mae1/Ssu1/TehA"/>
</dbReference>
<reference evidence="14" key="2">
    <citation type="submission" date="2025-08" db="UniProtKB">
        <authorList>
            <consortium name="RefSeq"/>
        </authorList>
    </citation>
    <scope>IDENTIFICATION</scope>
    <source>
        <tissue evidence="14">Leaf</tissue>
    </source>
</reference>
<comment type="subunit">
    <text evidence="4">Homotrimer.</text>
</comment>
<keyword evidence="13" id="KW-1185">Reference proteome</keyword>
<evidence type="ECO:0000256" key="3">
    <source>
        <dbReference type="ARBA" id="ARBA00007808"/>
    </source>
</evidence>
<evidence type="ECO:0000313" key="13">
    <source>
        <dbReference type="Proteomes" id="UP000515123"/>
    </source>
</evidence>
<dbReference type="GeneID" id="109716184"/>
<feature type="transmembrane region" description="Helical" evidence="12">
    <location>
        <begin position="307"/>
        <end position="326"/>
    </location>
</feature>
<organism evidence="13 14">
    <name type="scientific">Ananas comosus</name>
    <name type="common">Pineapple</name>
    <name type="synonym">Ananas ananas</name>
    <dbReference type="NCBI Taxonomy" id="4615"/>
    <lineage>
        <taxon>Eukaryota</taxon>
        <taxon>Viridiplantae</taxon>
        <taxon>Streptophyta</taxon>
        <taxon>Embryophyta</taxon>
        <taxon>Tracheophyta</taxon>
        <taxon>Spermatophyta</taxon>
        <taxon>Magnoliopsida</taxon>
        <taxon>Liliopsida</taxon>
        <taxon>Poales</taxon>
        <taxon>Bromeliaceae</taxon>
        <taxon>Bromelioideae</taxon>
        <taxon>Ananas</taxon>
    </lineage>
</organism>
<dbReference type="GO" id="GO:0008308">
    <property type="term" value="F:voltage-gated monoatomic anion channel activity"/>
    <property type="evidence" value="ECO:0007669"/>
    <property type="project" value="InterPro"/>
</dbReference>
<dbReference type="Gramene" id="Aco027560.1.mrna1">
    <property type="protein sequence ID" value="Aco027560.1.mrna1"/>
    <property type="gene ID" value="Aco027560.1.path1"/>
</dbReference>
<dbReference type="OrthoDB" id="1867618at2759"/>
<evidence type="ECO:0000256" key="10">
    <source>
        <dbReference type="ARBA" id="ARBA00023136"/>
    </source>
</evidence>
<dbReference type="AlphaFoldDB" id="A0A6P5FUB7"/>
<comment type="subcellular location">
    <subcellularLocation>
        <location evidence="2">Cell membrane</location>
    </subcellularLocation>
    <subcellularLocation>
        <location evidence="1">Endomembrane system</location>
        <topology evidence="1">Multi-pass membrane protein</topology>
    </subcellularLocation>
</comment>
<dbReference type="CDD" id="cd09323">
    <property type="entry name" value="TDT_SLAC1_like"/>
    <property type="match status" value="1"/>
</dbReference>
<dbReference type="FunFam" id="1.50.10.150:FF:000003">
    <property type="entry name" value="S-type anion channel SLAH1"/>
    <property type="match status" value="1"/>
</dbReference>
<feature type="transmembrane region" description="Helical" evidence="12">
    <location>
        <begin position="243"/>
        <end position="264"/>
    </location>
</feature>
<sequence length="410" mass="45792">MPSLRPFFPLHQIKLHSQQKYMEDNNKPHQIHLQILSAAAADAAHADAAHAGSIPDKTAAKKAVSRLDVLTRFHAGYFRISLALCGQALLWKTLSEPTTDARALRPVVRAVPSFAFALLWSLSFLTLATLCVLYAFRCALRFRCVRAELAHHVGMNYLFAPWISWLLLLQSAPRSFPRPSDGCYHFLWLAFSLPIIALDVKIYGQWFTQGKKFLSMVANPASQITVIANLVGARAAAQMGWRETAVCMFAVGMAHYLVLFVTLYQRFLGSNSLPAMLRPVFFLFFAAPSMASLAWDAISSTFDTSCKMFFFLSLFLFASVVSRPALFKRSMRRFSVAWWAYSFPLTALALAATEYAQEVKGEVANALMLVLSILSVVVTLALMVFTAIRTNDLLPQDDPFACFPTVRRQP</sequence>
<feature type="transmembrane region" description="Helical" evidence="12">
    <location>
        <begin position="216"/>
        <end position="237"/>
    </location>
</feature>
<evidence type="ECO:0000256" key="12">
    <source>
        <dbReference type="SAM" id="Phobius"/>
    </source>
</evidence>
<dbReference type="GO" id="GO:0006873">
    <property type="term" value="P:intracellular monoatomic ion homeostasis"/>
    <property type="evidence" value="ECO:0007669"/>
    <property type="project" value="InterPro"/>
</dbReference>
<reference evidence="13" key="1">
    <citation type="journal article" date="2015" name="Nat. Genet.">
        <title>The pineapple genome and the evolution of CAM photosynthesis.</title>
        <authorList>
            <person name="Ming R."/>
            <person name="VanBuren R."/>
            <person name="Wai C.M."/>
            <person name="Tang H."/>
            <person name="Schatz M.C."/>
            <person name="Bowers J.E."/>
            <person name="Lyons E."/>
            <person name="Wang M.L."/>
            <person name="Chen J."/>
            <person name="Biggers E."/>
            <person name="Zhang J."/>
            <person name="Huang L."/>
            <person name="Zhang L."/>
            <person name="Miao W."/>
            <person name="Zhang J."/>
            <person name="Ye Z."/>
            <person name="Miao C."/>
            <person name="Lin Z."/>
            <person name="Wang H."/>
            <person name="Zhou H."/>
            <person name="Yim W.C."/>
            <person name="Priest H.D."/>
            <person name="Zheng C."/>
            <person name="Woodhouse M."/>
            <person name="Edger P.P."/>
            <person name="Guyot R."/>
            <person name="Guo H.B."/>
            <person name="Guo H."/>
            <person name="Zheng G."/>
            <person name="Singh R."/>
            <person name="Sharma A."/>
            <person name="Min X."/>
            <person name="Zheng Y."/>
            <person name="Lee H."/>
            <person name="Gurtowski J."/>
            <person name="Sedlazeck F.J."/>
            <person name="Harkess A."/>
            <person name="McKain M.R."/>
            <person name="Liao Z."/>
            <person name="Fang J."/>
            <person name="Liu J."/>
            <person name="Zhang X."/>
            <person name="Zhang Q."/>
            <person name="Hu W."/>
            <person name="Qin Y."/>
            <person name="Wang K."/>
            <person name="Chen L.Y."/>
            <person name="Shirley N."/>
            <person name="Lin Y.R."/>
            <person name="Liu L.Y."/>
            <person name="Hernandez A.G."/>
            <person name="Wright C.L."/>
            <person name="Bulone V."/>
            <person name="Tuskan G.A."/>
            <person name="Heath K."/>
            <person name="Zee F."/>
            <person name="Moore P.H."/>
            <person name="Sunkar R."/>
            <person name="Leebens-Mack J.H."/>
            <person name="Mockler T."/>
            <person name="Bennetzen J.L."/>
            <person name="Freeling M."/>
            <person name="Sankoff D."/>
            <person name="Paterson A.H."/>
            <person name="Zhu X."/>
            <person name="Yang X."/>
            <person name="Smith J.A."/>
            <person name="Cushman J.C."/>
            <person name="Paull R.E."/>
            <person name="Yu Q."/>
        </authorList>
    </citation>
    <scope>NUCLEOTIDE SEQUENCE [LARGE SCALE GENOMIC DNA]</scope>
    <source>
        <strain evidence="13">cv. F153</strain>
    </source>
</reference>
<evidence type="ECO:0000256" key="7">
    <source>
        <dbReference type="ARBA" id="ARBA00022692"/>
    </source>
</evidence>
<dbReference type="InterPro" id="IPR030183">
    <property type="entry name" value="SLAC/SLAH"/>
</dbReference>
<dbReference type="PANTHER" id="PTHR31269">
    <property type="entry name" value="S-TYPE ANION CHANNEL SLAH3"/>
    <property type="match status" value="1"/>
</dbReference>
<dbReference type="InterPro" id="IPR038665">
    <property type="entry name" value="Voltage-dep_anion_channel_sf"/>
</dbReference>
<dbReference type="PANTHER" id="PTHR31269:SF22">
    <property type="entry name" value="OS01G0247700 PROTEIN"/>
    <property type="match status" value="1"/>
</dbReference>
<comment type="similarity">
    <text evidence="3">Belongs to the SLAC1 S-type anion channel family.</text>
</comment>
<feature type="transmembrane region" description="Helical" evidence="12">
    <location>
        <begin position="157"/>
        <end position="173"/>
    </location>
</feature>
<evidence type="ECO:0000256" key="9">
    <source>
        <dbReference type="ARBA" id="ARBA00023065"/>
    </source>
</evidence>
<keyword evidence="6" id="KW-1003">Cell membrane</keyword>
<comment type="function">
    <text evidence="11">Slow, weak voltage-dependent S-type anion efflux channel involved in maintenance of anion homeostasis.</text>
</comment>
<evidence type="ECO:0000256" key="11">
    <source>
        <dbReference type="ARBA" id="ARBA00054248"/>
    </source>
</evidence>
<accession>A0A6P5FUB7</accession>
<evidence type="ECO:0000256" key="1">
    <source>
        <dbReference type="ARBA" id="ARBA00004127"/>
    </source>
</evidence>
<name>A0A6P5FUB7_ANACO</name>
<feature type="transmembrane region" description="Helical" evidence="12">
    <location>
        <begin position="363"/>
        <end position="385"/>
    </location>
</feature>
<dbReference type="Pfam" id="PF03595">
    <property type="entry name" value="SLAC1"/>
    <property type="match status" value="1"/>
</dbReference>
<proteinExistence type="inferred from homology"/>
<keyword evidence="5" id="KW-0813">Transport</keyword>
<feature type="transmembrane region" description="Helical" evidence="12">
    <location>
        <begin position="338"/>
        <end position="357"/>
    </location>
</feature>